<name>A0ABR2LXR4_9ASPA</name>
<dbReference type="InterPro" id="IPR013978">
    <property type="entry name" value="MEKHLA"/>
</dbReference>
<keyword evidence="3" id="KW-1185">Reference proteome</keyword>
<accession>A0ABR2LXR4</accession>
<sequence>MGRAVSYKQVAAWKVLNEEDAHHCLAFMFIGCGNNLGFAKHTLFLTELTKANKTGQKKPNKVQIVNEFAALHTSDS</sequence>
<proteinExistence type="predicted"/>
<organism evidence="2 3">
    <name type="scientific">Platanthera guangdongensis</name>
    <dbReference type="NCBI Taxonomy" id="2320717"/>
    <lineage>
        <taxon>Eukaryota</taxon>
        <taxon>Viridiplantae</taxon>
        <taxon>Streptophyta</taxon>
        <taxon>Embryophyta</taxon>
        <taxon>Tracheophyta</taxon>
        <taxon>Spermatophyta</taxon>
        <taxon>Magnoliopsida</taxon>
        <taxon>Liliopsida</taxon>
        <taxon>Asparagales</taxon>
        <taxon>Orchidaceae</taxon>
        <taxon>Orchidoideae</taxon>
        <taxon>Orchideae</taxon>
        <taxon>Orchidinae</taxon>
        <taxon>Platanthera</taxon>
    </lineage>
</organism>
<evidence type="ECO:0000259" key="1">
    <source>
        <dbReference type="Pfam" id="PF08670"/>
    </source>
</evidence>
<dbReference type="GO" id="GO:0003677">
    <property type="term" value="F:DNA binding"/>
    <property type="evidence" value="ECO:0007669"/>
    <property type="project" value="UniProtKB-KW"/>
</dbReference>
<protein>
    <submittedName>
        <fullName evidence="2">Homeobox-leucine zipper protein ATHB-14</fullName>
    </submittedName>
</protein>
<comment type="caution">
    <text evidence="2">The sequence shown here is derived from an EMBL/GenBank/DDBJ whole genome shotgun (WGS) entry which is preliminary data.</text>
</comment>
<dbReference type="Pfam" id="PF08670">
    <property type="entry name" value="MEKHLA"/>
    <property type="match status" value="1"/>
</dbReference>
<keyword evidence="2" id="KW-0238">DNA-binding</keyword>
<dbReference type="PROSITE" id="PS51257">
    <property type="entry name" value="PROKAR_LIPOPROTEIN"/>
    <property type="match status" value="1"/>
</dbReference>
<evidence type="ECO:0000313" key="2">
    <source>
        <dbReference type="EMBL" id="KAK8953016.1"/>
    </source>
</evidence>
<feature type="domain" description="MEKHLA" evidence="1">
    <location>
        <begin position="1"/>
        <end position="30"/>
    </location>
</feature>
<keyword evidence="2" id="KW-0371">Homeobox</keyword>
<dbReference type="Proteomes" id="UP001412067">
    <property type="component" value="Unassembled WGS sequence"/>
</dbReference>
<dbReference type="EMBL" id="JBBWWR010000014">
    <property type="protein sequence ID" value="KAK8953016.1"/>
    <property type="molecule type" value="Genomic_DNA"/>
</dbReference>
<gene>
    <name evidence="2" type="primary">ATHB-14</name>
    <name evidence="2" type="ORF">KSP40_PGU007979</name>
</gene>
<evidence type="ECO:0000313" key="3">
    <source>
        <dbReference type="Proteomes" id="UP001412067"/>
    </source>
</evidence>
<reference evidence="2 3" key="1">
    <citation type="journal article" date="2022" name="Nat. Plants">
        <title>Genomes of leafy and leafless Platanthera orchids illuminate the evolution of mycoheterotrophy.</title>
        <authorList>
            <person name="Li M.H."/>
            <person name="Liu K.W."/>
            <person name="Li Z."/>
            <person name="Lu H.C."/>
            <person name="Ye Q.L."/>
            <person name="Zhang D."/>
            <person name="Wang J.Y."/>
            <person name="Li Y.F."/>
            <person name="Zhong Z.M."/>
            <person name="Liu X."/>
            <person name="Yu X."/>
            <person name="Liu D.K."/>
            <person name="Tu X.D."/>
            <person name="Liu B."/>
            <person name="Hao Y."/>
            <person name="Liao X.Y."/>
            <person name="Jiang Y.T."/>
            <person name="Sun W.H."/>
            <person name="Chen J."/>
            <person name="Chen Y.Q."/>
            <person name="Ai Y."/>
            <person name="Zhai J.W."/>
            <person name="Wu S.S."/>
            <person name="Zhou Z."/>
            <person name="Hsiao Y.Y."/>
            <person name="Wu W.L."/>
            <person name="Chen Y.Y."/>
            <person name="Lin Y.F."/>
            <person name="Hsu J.L."/>
            <person name="Li C.Y."/>
            <person name="Wang Z.W."/>
            <person name="Zhao X."/>
            <person name="Zhong W.Y."/>
            <person name="Ma X.K."/>
            <person name="Ma L."/>
            <person name="Huang J."/>
            <person name="Chen G.Z."/>
            <person name="Huang M.Z."/>
            <person name="Huang L."/>
            <person name="Peng D.H."/>
            <person name="Luo Y.B."/>
            <person name="Zou S.Q."/>
            <person name="Chen S.P."/>
            <person name="Lan S."/>
            <person name="Tsai W.C."/>
            <person name="Van de Peer Y."/>
            <person name="Liu Z.J."/>
        </authorList>
    </citation>
    <scope>NUCLEOTIDE SEQUENCE [LARGE SCALE GENOMIC DNA]</scope>
    <source>
        <strain evidence="2">Lor288</strain>
    </source>
</reference>